<evidence type="ECO:0000256" key="5">
    <source>
        <dbReference type="SAM" id="Phobius"/>
    </source>
</evidence>
<dbReference type="Proteomes" id="UP001597181">
    <property type="component" value="Unassembled WGS sequence"/>
</dbReference>
<dbReference type="Gene3D" id="2.60.40.2030">
    <property type="match status" value="1"/>
</dbReference>
<evidence type="ECO:0000259" key="7">
    <source>
        <dbReference type="Pfam" id="PF03160"/>
    </source>
</evidence>
<evidence type="ECO:0000256" key="6">
    <source>
        <dbReference type="SAM" id="SignalP"/>
    </source>
</evidence>
<gene>
    <name evidence="8" type="ORF">ACFQ3U_09610</name>
</gene>
<evidence type="ECO:0000256" key="1">
    <source>
        <dbReference type="ARBA" id="ARBA00022729"/>
    </source>
</evidence>
<keyword evidence="5" id="KW-0812">Transmembrane</keyword>
<keyword evidence="2" id="KW-0677">Repeat</keyword>
<feature type="transmembrane region" description="Helical" evidence="5">
    <location>
        <begin position="689"/>
        <end position="706"/>
    </location>
</feature>
<sequence length="715" mass="72230">MTSLGARFGALATALLVGGSLVAATPALAVADAEATIVVTSEANDGPGSLREAFDTANASPETATTITFAPAVRTVTISQVLLSVVPLTIRGNGQDQTEIRLETTGPEWVPALLGFQEAAVELSGLTLTGTGNGNGSAGLIVVGDDGDLAGASSVSDTTIQGFDGAGVTLEGFTNHSFTMTSSTLTGNSIGLDAWGMRESALTVRDSVISDSTEPGLELSYFRPGATGQATIERVQFVGNGELAEDGWGPSAGGIVFSADLDGVPADVSPLRVIDSVFTDNTGRTAGAIEYQPSWAERAADAAPLVLVSGTTFAGNVGGATQDGPYAGASAILIASPPMLRAADPVEESDDERLDLVLRIENSTFDGGTAAAAGMSSALLADGYGNNRVELDQITAVNSTIELVGRGGGDDVTISRSVIDSAWKDPFAFNTEEEVTPALVNVTDSVFTRPSANVDVTAGGSRVLPLAELELGPLADNGGPTPTMLPGLTSPLVDAVTVPGTLTTDQRGLPRPVNGAADIGAVEVQEQPTAVESTVSVVADVKVANGETAVFSVERSAAAGLAEASAGRATGSADAAPLPAVTVKISTADGSAVAGTDYTATEQTLSWDEGETGPQNFAVSTAKREGPLKERTFTVTLSDASEHLTIERATATGTLPAIDAATDVPSVKPPTKGDPNTVAETGGSGPQPWLIAAVLAVLAGAGVLIARRTSRATRS</sequence>
<evidence type="ECO:0000313" key="8">
    <source>
        <dbReference type="EMBL" id="MFD1202144.1"/>
    </source>
</evidence>
<accession>A0ABW3TR93</accession>
<dbReference type="EMBL" id="JBHTLY010000004">
    <property type="protein sequence ID" value="MFD1202144.1"/>
    <property type="molecule type" value="Genomic_DNA"/>
</dbReference>
<keyword evidence="5" id="KW-0472">Membrane</keyword>
<feature type="chain" id="PRO_5045811544" evidence="6">
    <location>
        <begin position="30"/>
        <end position="715"/>
    </location>
</feature>
<keyword evidence="3" id="KW-0106">Calcium</keyword>
<protein>
    <submittedName>
        <fullName evidence="8">Choice-of-anchor Q domain-containing protein</fullName>
    </submittedName>
</protein>
<evidence type="ECO:0000256" key="3">
    <source>
        <dbReference type="ARBA" id="ARBA00022837"/>
    </source>
</evidence>
<dbReference type="InterPro" id="IPR012334">
    <property type="entry name" value="Pectin_lyas_fold"/>
</dbReference>
<feature type="domain" description="Calx-beta" evidence="7">
    <location>
        <begin position="580"/>
        <end position="643"/>
    </location>
</feature>
<dbReference type="NCBIfam" id="NF041518">
    <property type="entry name" value="choice_anch_Q"/>
    <property type="match status" value="1"/>
</dbReference>
<evidence type="ECO:0000256" key="2">
    <source>
        <dbReference type="ARBA" id="ARBA00022737"/>
    </source>
</evidence>
<dbReference type="InterPro" id="IPR059226">
    <property type="entry name" value="Choice_anch_Q_dom"/>
</dbReference>
<dbReference type="RefSeq" id="WP_382403274.1">
    <property type="nucleotide sequence ID" value="NZ_JBHTLY010000004.1"/>
</dbReference>
<keyword evidence="9" id="KW-1185">Reference proteome</keyword>
<proteinExistence type="predicted"/>
<keyword evidence="1 6" id="KW-0732">Signal</keyword>
<evidence type="ECO:0000313" key="9">
    <source>
        <dbReference type="Proteomes" id="UP001597181"/>
    </source>
</evidence>
<dbReference type="InterPro" id="IPR038081">
    <property type="entry name" value="CalX-like_sf"/>
</dbReference>
<dbReference type="SMART" id="SM00710">
    <property type="entry name" value="PbH1"/>
    <property type="match status" value="7"/>
</dbReference>
<dbReference type="Pfam" id="PF03160">
    <property type="entry name" value="Calx-beta"/>
    <property type="match status" value="1"/>
</dbReference>
<dbReference type="Gene3D" id="2.160.20.10">
    <property type="entry name" value="Single-stranded right-handed beta-helix, Pectin lyase-like"/>
    <property type="match status" value="1"/>
</dbReference>
<dbReference type="SUPFAM" id="SSF51126">
    <property type="entry name" value="Pectin lyase-like"/>
    <property type="match status" value="1"/>
</dbReference>
<reference evidence="9" key="1">
    <citation type="journal article" date="2019" name="Int. J. Syst. Evol. Microbiol.">
        <title>The Global Catalogue of Microorganisms (GCM) 10K type strain sequencing project: providing services to taxonomists for standard genome sequencing and annotation.</title>
        <authorList>
            <consortium name="The Broad Institute Genomics Platform"/>
            <consortium name="The Broad Institute Genome Sequencing Center for Infectious Disease"/>
            <person name="Wu L."/>
            <person name="Ma J."/>
        </authorList>
    </citation>
    <scope>NUCLEOTIDE SEQUENCE [LARGE SCALE GENOMIC DNA]</scope>
    <source>
        <strain evidence="9">CCUG 50213</strain>
    </source>
</reference>
<organism evidence="8 9">
    <name type="scientific">Leucobacter albus</name>
    <dbReference type="NCBI Taxonomy" id="272210"/>
    <lineage>
        <taxon>Bacteria</taxon>
        <taxon>Bacillati</taxon>
        <taxon>Actinomycetota</taxon>
        <taxon>Actinomycetes</taxon>
        <taxon>Micrococcales</taxon>
        <taxon>Microbacteriaceae</taxon>
        <taxon>Leucobacter</taxon>
    </lineage>
</organism>
<dbReference type="InterPro" id="IPR011050">
    <property type="entry name" value="Pectin_lyase_fold/virulence"/>
</dbReference>
<dbReference type="SUPFAM" id="SSF141072">
    <property type="entry name" value="CalX-like"/>
    <property type="match status" value="1"/>
</dbReference>
<feature type="signal peptide" evidence="6">
    <location>
        <begin position="1"/>
        <end position="29"/>
    </location>
</feature>
<dbReference type="InterPro" id="IPR003644">
    <property type="entry name" value="Calx_beta"/>
</dbReference>
<name>A0ABW3TR93_9MICO</name>
<evidence type="ECO:0000256" key="4">
    <source>
        <dbReference type="SAM" id="MobiDB-lite"/>
    </source>
</evidence>
<comment type="caution">
    <text evidence="8">The sequence shown here is derived from an EMBL/GenBank/DDBJ whole genome shotgun (WGS) entry which is preliminary data.</text>
</comment>
<dbReference type="InterPro" id="IPR006626">
    <property type="entry name" value="PbH1"/>
</dbReference>
<feature type="region of interest" description="Disordered" evidence="4">
    <location>
        <begin position="661"/>
        <end position="683"/>
    </location>
</feature>
<keyword evidence="5" id="KW-1133">Transmembrane helix</keyword>